<dbReference type="GO" id="GO:0016301">
    <property type="term" value="F:kinase activity"/>
    <property type="evidence" value="ECO:0007669"/>
    <property type="project" value="UniProtKB-KW"/>
</dbReference>
<dbReference type="EMBL" id="FOBF01000029">
    <property type="protein sequence ID" value="SEN56047.1"/>
    <property type="molecule type" value="Genomic_DNA"/>
</dbReference>
<proteinExistence type="predicted"/>
<evidence type="ECO:0000259" key="1">
    <source>
        <dbReference type="Pfam" id="PF01636"/>
    </source>
</evidence>
<dbReference type="Gene3D" id="3.90.1200.10">
    <property type="match status" value="1"/>
</dbReference>
<protein>
    <submittedName>
        <fullName evidence="2">Predicted kinase, aminoglycoside phosphotransferase (APT) family</fullName>
    </submittedName>
</protein>
<sequence>MPVAYELRAAVLVRLLQPLLTVAVRTLRRDWSELPAAVRDEVGRRLGSPVRDFEERDGGFSSGVLGVATPARGEQVFVKAVPGASADAGDYRTEMAVAAALPPAVPAPRLRFAFERAGWLLLCFDVARGAPAHEPWRPGELAAALRALAVCAVELTPSPVGGLPTVAARLAGRCETWQALERDGVRGEVTVEGVGAWERGHLARLAAVEATWGELVAGETLLHFDLRFDNVVIGPSGAASLLDWGRACTGPAWADLVCLLLLSDLGGLDPEDVFAGHPAGAGAEPERVEAFLVALAGYWTRAASLPGPAHAPHLRGRRERSRRATIAWLRRRWGERW</sequence>
<keyword evidence="2" id="KW-0418">Kinase</keyword>
<evidence type="ECO:0000313" key="2">
    <source>
        <dbReference type="EMBL" id="SEN56047.1"/>
    </source>
</evidence>
<feature type="domain" description="Aminoglycoside phosphotransferase" evidence="1">
    <location>
        <begin position="55"/>
        <end position="290"/>
    </location>
</feature>
<gene>
    <name evidence="2" type="ORF">SAMN05660976_07822</name>
</gene>
<dbReference type="STRING" id="46177.SAMN05660976_07822"/>
<dbReference type="OrthoDB" id="2570531at2"/>
<dbReference type="SUPFAM" id="SSF56112">
    <property type="entry name" value="Protein kinase-like (PK-like)"/>
    <property type="match status" value="1"/>
</dbReference>
<name>A0A1H8HJA8_9ACTN</name>
<dbReference type="InterPro" id="IPR002575">
    <property type="entry name" value="Aminoglycoside_PTrfase"/>
</dbReference>
<accession>A0A1H8HJA8</accession>
<keyword evidence="3" id="KW-1185">Reference proteome</keyword>
<evidence type="ECO:0000313" key="3">
    <source>
        <dbReference type="Proteomes" id="UP000198953"/>
    </source>
</evidence>
<organism evidence="2 3">
    <name type="scientific">Nonomuraea pusilla</name>
    <dbReference type="NCBI Taxonomy" id="46177"/>
    <lineage>
        <taxon>Bacteria</taxon>
        <taxon>Bacillati</taxon>
        <taxon>Actinomycetota</taxon>
        <taxon>Actinomycetes</taxon>
        <taxon>Streptosporangiales</taxon>
        <taxon>Streptosporangiaceae</taxon>
        <taxon>Nonomuraea</taxon>
    </lineage>
</organism>
<reference evidence="2 3" key="1">
    <citation type="submission" date="2016-10" db="EMBL/GenBank/DDBJ databases">
        <authorList>
            <person name="de Groot N.N."/>
        </authorList>
    </citation>
    <scope>NUCLEOTIDE SEQUENCE [LARGE SCALE GENOMIC DNA]</scope>
    <source>
        <strain evidence="2 3">DSM 43357</strain>
    </source>
</reference>
<dbReference type="AlphaFoldDB" id="A0A1H8HJA8"/>
<dbReference type="Proteomes" id="UP000198953">
    <property type="component" value="Unassembled WGS sequence"/>
</dbReference>
<dbReference type="Pfam" id="PF01636">
    <property type="entry name" value="APH"/>
    <property type="match status" value="1"/>
</dbReference>
<dbReference type="InterPro" id="IPR011009">
    <property type="entry name" value="Kinase-like_dom_sf"/>
</dbReference>
<keyword evidence="2" id="KW-0808">Transferase</keyword>